<keyword evidence="1" id="KW-0472">Membrane</keyword>
<proteinExistence type="predicted"/>
<keyword evidence="1" id="KW-1133">Transmembrane helix</keyword>
<feature type="transmembrane region" description="Helical" evidence="1">
    <location>
        <begin position="24"/>
        <end position="43"/>
    </location>
</feature>
<dbReference type="EMBL" id="CVRB01000003">
    <property type="protein sequence ID" value="CRK83276.1"/>
    <property type="molecule type" value="Genomic_DNA"/>
</dbReference>
<organism evidence="2 3">
    <name type="scientific">Neobacillus massiliamazoniensis</name>
    <dbReference type="NCBI Taxonomy" id="1499688"/>
    <lineage>
        <taxon>Bacteria</taxon>
        <taxon>Bacillati</taxon>
        <taxon>Bacillota</taxon>
        <taxon>Bacilli</taxon>
        <taxon>Bacillales</taxon>
        <taxon>Bacillaceae</taxon>
        <taxon>Neobacillus</taxon>
    </lineage>
</organism>
<evidence type="ECO:0000313" key="3">
    <source>
        <dbReference type="Proteomes" id="UP000199087"/>
    </source>
</evidence>
<gene>
    <name evidence="2" type="ORF">BN000_03239</name>
</gene>
<reference evidence="3" key="1">
    <citation type="submission" date="2015-05" db="EMBL/GenBank/DDBJ databases">
        <authorList>
            <person name="Urmite Genomes"/>
        </authorList>
    </citation>
    <scope>NUCLEOTIDE SEQUENCE [LARGE SCALE GENOMIC DNA]</scope>
    <source>
        <strain evidence="3">LF1</strain>
    </source>
</reference>
<evidence type="ECO:0000313" key="2">
    <source>
        <dbReference type="EMBL" id="CRK83276.1"/>
    </source>
</evidence>
<keyword evidence="1" id="KW-0812">Transmembrane</keyword>
<keyword evidence="3" id="KW-1185">Reference proteome</keyword>
<sequence length="47" mass="5587">MENPSVFSVLLIKNILDHWKFTSIHNVSFLFLIHIVDIFTHLLEKVH</sequence>
<dbReference type="AlphaFoldDB" id="A0A0U1NZ67"/>
<evidence type="ECO:0000256" key="1">
    <source>
        <dbReference type="SAM" id="Phobius"/>
    </source>
</evidence>
<protein>
    <submittedName>
        <fullName evidence="2">Uncharacterized protein</fullName>
    </submittedName>
</protein>
<dbReference type="Proteomes" id="UP000199087">
    <property type="component" value="Unassembled WGS sequence"/>
</dbReference>
<name>A0A0U1NZ67_9BACI</name>
<accession>A0A0U1NZ67</accession>